<evidence type="ECO:0000256" key="1">
    <source>
        <dbReference type="SAM" id="Phobius"/>
    </source>
</evidence>
<protein>
    <recommendedName>
        <fullName evidence="4">CNNM transmembrane domain-containing protein</fullName>
    </recommendedName>
</protein>
<dbReference type="Proteomes" id="UP001589838">
    <property type="component" value="Unassembled WGS sequence"/>
</dbReference>
<reference evidence="2 3" key="1">
    <citation type="submission" date="2024-09" db="EMBL/GenBank/DDBJ databases">
        <authorList>
            <person name="Sun Q."/>
            <person name="Mori K."/>
        </authorList>
    </citation>
    <scope>NUCLEOTIDE SEQUENCE [LARGE SCALE GENOMIC DNA]</scope>
    <source>
        <strain evidence="2 3">NCAIM B.02610</strain>
    </source>
</reference>
<proteinExistence type="predicted"/>
<evidence type="ECO:0000313" key="2">
    <source>
        <dbReference type="EMBL" id="MFC0473710.1"/>
    </source>
</evidence>
<keyword evidence="1" id="KW-0472">Membrane</keyword>
<dbReference type="EMBL" id="JBHLUX010000095">
    <property type="protein sequence ID" value="MFC0473710.1"/>
    <property type="molecule type" value="Genomic_DNA"/>
</dbReference>
<dbReference type="RefSeq" id="WP_335961411.1">
    <property type="nucleotide sequence ID" value="NZ_JAXBLX010000017.1"/>
</dbReference>
<keyword evidence="1" id="KW-1133">Transmembrane helix</keyword>
<sequence length="90" mass="10617">MVEIISDMTMIWVSVFITMLFLAAFTKANVFLIEWELRTNWKRQLVSMKDNDQKTPFLVHHCTKLYRPKIPSLIDHTNQDDEDSILVAFS</sequence>
<evidence type="ECO:0000313" key="3">
    <source>
        <dbReference type="Proteomes" id="UP001589838"/>
    </source>
</evidence>
<keyword evidence="1" id="KW-0812">Transmembrane</keyword>
<comment type="caution">
    <text evidence="2">The sequence shown here is derived from an EMBL/GenBank/DDBJ whole genome shotgun (WGS) entry which is preliminary data.</text>
</comment>
<evidence type="ECO:0008006" key="4">
    <source>
        <dbReference type="Google" id="ProtNLM"/>
    </source>
</evidence>
<gene>
    <name evidence="2" type="ORF">ACFFHM_25160</name>
</gene>
<accession>A0ABV6KLB6</accession>
<organism evidence="2 3">
    <name type="scientific">Halalkalibacter kiskunsagensis</name>
    <dbReference type="NCBI Taxonomy" id="1548599"/>
    <lineage>
        <taxon>Bacteria</taxon>
        <taxon>Bacillati</taxon>
        <taxon>Bacillota</taxon>
        <taxon>Bacilli</taxon>
        <taxon>Bacillales</taxon>
        <taxon>Bacillaceae</taxon>
        <taxon>Halalkalibacter</taxon>
    </lineage>
</organism>
<name>A0ABV6KLB6_9BACI</name>
<feature type="transmembrane region" description="Helical" evidence="1">
    <location>
        <begin position="12"/>
        <end position="33"/>
    </location>
</feature>
<keyword evidence="3" id="KW-1185">Reference proteome</keyword>